<dbReference type="Pfam" id="PF07784">
    <property type="entry name" value="DUF1622"/>
    <property type="match status" value="1"/>
</dbReference>
<keyword evidence="1" id="KW-0472">Membrane</keyword>
<organism evidence="2 3">
    <name type="scientific">Ileibacterium valens</name>
    <dbReference type="NCBI Taxonomy" id="1862668"/>
    <lineage>
        <taxon>Bacteria</taxon>
        <taxon>Bacillati</taxon>
        <taxon>Bacillota</taxon>
        <taxon>Erysipelotrichia</taxon>
        <taxon>Erysipelotrichales</taxon>
        <taxon>Erysipelotrichaceae</taxon>
        <taxon>Ileibacterium</taxon>
    </lineage>
</organism>
<sequence length="175" mass="20322">MYSYIPLPLLLEEDYMSNTTRIVHLFVMDVAKLSMYILELLSVIIIVYSTFRAFYKLFKHQSYARVYLLHGQSVGLTFKLGAEILRTVVARNINDIWEVALLIVIKAAMVLLIEWELKGIEASYVDHDSEEHKMPSHGFENPRHVYLKKLKDKITKNSRKFEESTEPKGTENIGI</sequence>
<evidence type="ECO:0000313" key="2">
    <source>
        <dbReference type="EMBL" id="OLU38238.1"/>
    </source>
</evidence>
<keyword evidence="3" id="KW-1185">Reference proteome</keyword>
<evidence type="ECO:0000313" key="3">
    <source>
        <dbReference type="Proteomes" id="UP000186341"/>
    </source>
</evidence>
<dbReference type="RefSeq" id="WP_075820267.1">
    <property type="nucleotide sequence ID" value="NZ_CAOUMU010000031.1"/>
</dbReference>
<feature type="transmembrane region" description="Helical" evidence="1">
    <location>
        <begin position="33"/>
        <end position="55"/>
    </location>
</feature>
<evidence type="ECO:0000256" key="1">
    <source>
        <dbReference type="SAM" id="Phobius"/>
    </source>
</evidence>
<keyword evidence="1" id="KW-0812">Transmembrane</keyword>
<protein>
    <recommendedName>
        <fullName evidence="4">DUF1622 domain-containing protein</fullName>
    </recommendedName>
</protein>
<reference evidence="2 3" key="1">
    <citation type="submission" date="2016-11" db="EMBL/GenBank/DDBJ databases">
        <title>Description of two novel members of the family Erysipelotrichaceae: Ileibacterium lipovorans gen. nov., sp. nov. and Dubosiella newyorkensis, gen. nov., sp. nov.</title>
        <authorList>
            <person name="Cox L.M."/>
            <person name="Sohn J."/>
            <person name="Tyrrell K.L."/>
            <person name="Citron D.M."/>
            <person name="Lawson P.A."/>
            <person name="Patel N.B."/>
            <person name="Iizumi T."/>
            <person name="Perez-Perez G.I."/>
            <person name="Goldstein E.J."/>
            <person name="Blaser M.J."/>
        </authorList>
    </citation>
    <scope>NUCLEOTIDE SEQUENCE [LARGE SCALE GENOMIC DNA]</scope>
    <source>
        <strain evidence="2 3">NYU-BL-A3</strain>
    </source>
</reference>
<dbReference type="EMBL" id="MPJW01000173">
    <property type="protein sequence ID" value="OLU38238.1"/>
    <property type="molecule type" value="Genomic_DNA"/>
</dbReference>
<keyword evidence="1" id="KW-1133">Transmembrane helix</keyword>
<accession>A0A1U7NEQ3</accession>
<dbReference type="InterPro" id="IPR012427">
    <property type="entry name" value="DUF1622"/>
</dbReference>
<name>A0A1U7NEQ3_9FIRM</name>
<dbReference type="AlphaFoldDB" id="A0A1U7NEQ3"/>
<comment type="caution">
    <text evidence="2">The sequence shown here is derived from an EMBL/GenBank/DDBJ whole genome shotgun (WGS) entry which is preliminary data.</text>
</comment>
<gene>
    <name evidence="2" type="ORF">BO222_08745</name>
</gene>
<evidence type="ECO:0008006" key="4">
    <source>
        <dbReference type="Google" id="ProtNLM"/>
    </source>
</evidence>
<dbReference type="OrthoDB" id="1654752at2"/>
<dbReference type="Proteomes" id="UP000186341">
    <property type="component" value="Unassembled WGS sequence"/>
</dbReference>
<dbReference type="GeneID" id="82203251"/>
<proteinExistence type="predicted"/>